<dbReference type="Gene3D" id="1.20.81.30">
    <property type="entry name" value="Type II secretion system (T2SS), domain F"/>
    <property type="match status" value="1"/>
</dbReference>
<comment type="caution">
    <text evidence="8">The sequence shown here is derived from an EMBL/GenBank/DDBJ whole genome shotgun (WGS) entry which is preliminary data.</text>
</comment>
<dbReference type="OrthoDB" id="6236866at2"/>
<dbReference type="PANTHER" id="PTHR35007">
    <property type="entry name" value="INTEGRAL MEMBRANE PROTEIN-RELATED"/>
    <property type="match status" value="1"/>
</dbReference>
<feature type="transmembrane region" description="Helical" evidence="6">
    <location>
        <begin position="232"/>
        <end position="254"/>
    </location>
</feature>
<evidence type="ECO:0000256" key="3">
    <source>
        <dbReference type="ARBA" id="ARBA00022692"/>
    </source>
</evidence>
<evidence type="ECO:0000313" key="9">
    <source>
        <dbReference type="Proteomes" id="UP000288058"/>
    </source>
</evidence>
<sequence length="262" mass="30032">MIIVAFLTFLTTLSFSFLVFAVWKILSLGKKLDYAVLKMWSILPERIKIWTVRYLEIDFLKGAAQSFFFWFFTACVSIFFSLFLGWWLVSVIYFLFLLMLINKKRQLALKNNKAIVRQLPDFCDLISMMIASGIPLISALETVSTSCNDLLLAREIRSMLSRLRRGTSFAQSMDELSGRYDTKQLHEWSSMLIKGYQQGTSLTKSLRFYANQLRQDLLNSAEKRAQEAPVKLLFPLVTCFFPVNFLIILGPVIVQIGQGGLG</sequence>
<feature type="domain" description="Type II secretion system protein GspF" evidence="7">
    <location>
        <begin position="122"/>
        <end position="249"/>
    </location>
</feature>
<name>A0A432YZ27_9GAMM</name>
<evidence type="ECO:0000256" key="2">
    <source>
        <dbReference type="ARBA" id="ARBA00022475"/>
    </source>
</evidence>
<reference evidence="9" key="1">
    <citation type="journal article" date="2018" name="Front. Microbiol.">
        <title>Genome-Based Analysis Reveals the Taxonomy and Diversity of the Family Idiomarinaceae.</title>
        <authorList>
            <person name="Liu Y."/>
            <person name="Lai Q."/>
            <person name="Shao Z."/>
        </authorList>
    </citation>
    <scope>NUCLEOTIDE SEQUENCE [LARGE SCALE GENOMIC DNA]</scope>
    <source>
        <strain evidence="9">R22</strain>
    </source>
</reference>
<dbReference type="InterPro" id="IPR018076">
    <property type="entry name" value="T2SS_GspF_dom"/>
</dbReference>
<comment type="subcellular location">
    <subcellularLocation>
        <location evidence="1">Cell membrane</location>
        <topology evidence="1">Multi-pass membrane protein</topology>
    </subcellularLocation>
</comment>
<feature type="transmembrane region" description="Helical" evidence="6">
    <location>
        <begin position="68"/>
        <end position="101"/>
    </location>
</feature>
<keyword evidence="3 6" id="KW-0812">Transmembrane</keyword>
<protein>
    <submittedName>
        <fullName evidence="8">Pilus assembly protein TadC</fullName>
    </submittedName>
</protein>
<dbReference type="Proteomes" id="UP000288058">
    <property type="component" value="Unassembled WGS sequence"/>
</dbReference>
<accession>A0A432YZ27</accession>
<gene>
    <name evidence="8" type="ORF">CWI78_08035</name>
</gene>
<evidence type="ECO:0000259" key="7">
    <source>
        <dbReference type="Pfam" id="PF00482"/>
    </source>
</evidence>
<dbReference type="GO" id="GO:0005886">
    <property type="term" value="C:plasma membrane"/>
    <property type="evidence" value="ECO:0007669"/>
    <property type="project" value="UniProtKB-SubCell"/>
</dbReference>
<evidence type="ECO:0000313" key="8">
    <source>
        <dbReference type="EMBL" id="RUO68855.1"/>
    </source>
</evidence>
<dbReference type="EMBL" id="PIQC01000005">
    <property type="protein sequence ID" value="RUO68855.1"/>
    <property type="molecule type" value="Genomic_DNA"/>
</dbReference>
<dbReference type="PANTHER" id="PTHR35007:SF2">
    <property type="entry name" value="PILUS ASSEMBLE PROTEIN"/>
    <property type="match status" value="1"/>
</dbReference>
<evidence type="ECO:0000256" key="6">
    <source>
        <dbReference type="SAM" id="Phobius"/>
    </source>
</evidence>
<evidence type="ECO:0000256" key="4">
    <source>
        <dbReference type="ARBA" id="ARBA00022989"/>
    </source>
</evidence>
<organism evidence="8 9">
    <name type="scientific">Idiomarina ramblicola</name>
    <dbReference type="NCBI Taxonomy" id="263724"/>
    <lineage>
        <taxon>Bacteria</taxon>
        <taxon>Pseudomonadati</taxon>
        <taxon>Pseudomonadota</taxon>
        <taxon>Gammaproteobacteria</taxon>
        <taxon>Alteromonadales</taxon>
        <taxon>Idiomarinaceae</taxon>
        <taxon>Idiomarina</taxon>
    </lineage>
</organism>
<dbReference type="AlphaFoldDB" id="A0A432YZ27"/>
<keyword evidence="5 6" id="KW-0472">Membrane</keyword>
<keyword evidence="2" id="KW-1003">Cell membrane</keyword>
<dbReference type="InterPro" id="IPR042094">
    <property type="entry name" value="T2SS_GspF_sf"/>
</dbReference>
<keyword evidence="4 6" id="KW-1133">Transmembrane helix</keyword>
<proteinExistence type="predicted"/>
<keyword evidence="9" id="KW-1185">Reference proteome</keyword>
<evidence type="ECO:0000256" key="1">
    <source>
        <dbReference type="ARBA" id="ARBA00004651"/>
    </source>
</evidence>
<dbReference type="Pfam" id="PF00482">
    <property type="entry name" value="T2SSF"/>
    <property type="match status" value="1"/>
</dbReference>
<evidence type="ECO:0000256" key="5">
    <source>
        <dbReference type="ARBA" id="ARBA00023136"/>
    </source>
</evidence>
<dbReference type="RefSeq" id="WP_126781982.1">
    <property type="nucleotide sequence ID" value="NZ_PIQC01000005.1"/>
</dbReference>